<dbReference type="PRINTS" id="PR01407">
    <property type="entry name" value="BUTYPHLNCDUF"/>
</dbReference>
<dbReference type="InterPro" id="IPR006574">
    <property type="entry name" value="PRY"/>
</dbReference>
<evidence type="ECO:0000259" key="1">
    <source>
        <dbReference type="PROSITE" id="PS50188"/>
    </source>
</evidence>
<dbReference type="GeneTree" id="ENSGT00940000154294"/>
<feature type="domain" description="B30.2/SPRY" evidence="1">
    <location>
        <begin position="1"/>
        <end position="202"/>
    </location>
</feature>
<dbReference type="SMART" id="SM00589">
    <property type="entry name" value="PRY"/>
    <property type="match status" value="1"/>
</dbReference>
<dbReference type="PROSITE" id="PS50188">
    <property type="entry name" value="B302_SPRY"/>
    <property type="match status" value="1"/>
</dbReference>
<name>G1SNG6_RABIT</name>
<dbReference type="SMR" id="G1SNG6"/>
<keyword evidence="3" id="KW-1185">Reference proteome</keyword>
<organism evidence="2 3">
    <name type="scientific">Oryctolagus cuniculus</name>
    <name type="common">Rabbit</name>
    <dbReference type="NCBI Taxonomy" id="9986"/>
    <lineage>
        <taxon>Eukaryota</taxon>
        <taxon>Metazoa</taxon>
        <taxon>Chordata</taxon>
        <taxon>Craniata</taxon>
        <taxon>Vertebrata</taxon>
        <taxon>Euteleostomi</taxon>
        <taxon>Mammalia</taxon>
        <taxon>Eutheria</taxon>
        <taxon>Euarchontoglires</taxon>
        <taxon>Glires</taxon>
        <taxon>Lagomorpha</taxon>
        <taxon>Leporidae</taxon>
        <taxon>Oryctolagus</taxon>
    </lineage>
</organism>
<protein>
    <recommendedName>
        <fullName evidence="1">B30.2/SPRY domain-containing protein</fullName>
    </recommendedName>
</protein>
<dbReference type="InterPro" id="IPR003879">
    <property type="entry name" value="Butyrophylin_SPRY"/>
</dbReference>
<sequence>MGQVFCQVEKADVTLDPDTAHSNLMLSADCRGVHLAEQRQDLAYTPKRFLNNYCVLGAQGFCSGRHYWEIEVRGPGGWALGVACESIIQKEKLDSEGSHVDSCNSSSVDHHLNSQPQLLQKLNYQGGVWCVATHSISEQTSSSSTDKAGRLGIYLDYEAGRLDFYNMDKLTHLHTFSSAFLGERIFPFFQLFYKGTYLRLCP</sequence>
<proteinExistence type="predicted"/>
<dbReference type="SMART" id="SM00449">
    <property type="entry name" value="SPRY"/>
    <property type="match status" value="1"/>
</dbReference>
<dbReference type="Bgee" id="ENSOCUG00000005222">
    <property type="expression patterns" value="Expressed in testis"/>
</dbReference>
<dbReference type="Pfam" id="PF00622">
    <property type="entry name" value="SPRY"/>
    <property type="match status" value="1"/>
</dbReference>
<dbReference type="InterPro" id="IPR043136">
    <property type="entry name" value="B30.2/SPRY_sf"/>
</dbReference>
<dbReference type="SUPFAM" id="SSF49899">
    <property type="entry name" value="Concanavalin A-like lectins/glucanases"/>
    <property type="match status" value="1"/>
</dbReference>
<dbReference type="Gene3D" id="2.60.120.920">
    <property type="match status" value="1"/>
</dbReference>
<dbReference type="InParanoid" id="G1SNG6"/>
<dbReference type="PANTHER" id="PTHR24103">
    <property type="entry name" value="E3 UBIQUITIN-PROTEIN LIGASE TRIM"/>
    <property type="match status" value="1"/>
</dbReference>
<accession>G1SNG6</accession>
<reference evidence="2 3" key="1">
    <citation type="journal article" date="2011" name="Nature">
        <title>A high-resolution map of human evolutionary constraint using 29 mammals.</title>
        <authorList>
            <person name="Lindblad-Toh K."/>
            <person name="Garber M."/>
            <person name="Zuk O."/>
            <person name="Lin M.F."/>
            <person name="Parker B.J."/>
            <person name="Washietl S."/>
            <person name="Kheradpour P."/>
            <person name="Ernst J."/>
            <person name="Jordan G."/>
            <person name="Mauceli E."/>
            <person name="Ward L.D."/>
            <person name="Lowe C.B."/>
            <person name="Holloway A.K."/>
            <person name="Clamp M."/>
            <person name="Gnerre S."/>
            <person name="Alfoldi J."/>
            <person name="Beal K."/>
            <person name="Chang J."/>
            <person name="Clawson H."/>
            <person name="Cuff J."/>
            <person name="Di Palma F."/>
            <person name="Fitzgerald S."/>
            <person name="Flicek P."/>
            <person name="Guttman M."/>
            <person name="Hubisz M.J."/>
            <person name="Jaffe D.B."/>
            <person name="Jungreis I."/>
            <person name="Kent W.J."/>
            <person name="Kostka D."/>
            <person name="Lara M."/>
            <person name="Martins A.L."/>
            <person name="Massingham T."/>
            <person name="Moltke I."/>
            <person name="Raney B.J."/>
            <person name="Rasmussen M.D."/>
            <person name="Robinson J."/>
            <person name="Stark A."/>
            <person name="Vilella A.J."/>
            <person name="Wen J."/>
            <person name="Xie X."/>
            <person name="Zody M.C."/>
            <person name="Baldwin J."/>
            <person name="Bloom T."/>
            <person name="Chin C.W."/>
            <person name="Heiman D."/>
            <person name="Nicol R."/>
            <person name="Nusbaum C."/>
            <person name="Young S."/>
            <person name="Wilkinson J."/>
            <person name="Worley K.C."/>
            <person name="Kovar C.L."/>
            <person name="Muzny D.M."/>
            <person name="Gibbs R.A."/>
            <person name="Cree A."/>
            <person name="Dihn H.H."/>
            <person name="Fowler G."/>
            <person name="Jhangiani S."/>
            <person name="Joshi V."/>
            <person name="Lee S."/>
            <person name="Lewis L.R."/>
            <person name="Nazareth L.V."/>
            <person name="Okwuonu G."/>
            <person name="Santibanez J."/>
            <person name="Warren W.C."/>
            <person name="Mardis E.R."/>
            <person name="Weinstock G.M."/>
            <person name="Wilson R.K."/>
            <person name="Delehaunty K."/>
            <person name="Dooling D."/>
            <person name="Fronik C."/>
            <person name="Fulton L."/>
            <person name="Fulton B."/>
            <person name="Graves T."/>
            <person name="Minx P."/>
            <person name="Sodergren E."/>
            <person name="Birney E."/>
            <person name="Margulies E.H."/>
            <person name="Herrero J."/>
            <person name="Green E.D."/>
            <person name="Haussler D."/>
            <person name="Siepel A."/>
            <person name="Goldman N."/>
            <person name="Pollard K.S."/>
            <person name="Pedersen J.S."/>
            <person name="Lander E.S."/>
            <person name="Kellis M."/>
        </authorList>
    </citation>
    <scope>NUCLEOTIDE SEQUENCE [LARGE SCALE GENOMIC DNA]</scope>
    <source>
        <strain evidence="2 3">Thorbecke inbred</strain>
    </source>
</reference>
<evidence type="ECO:0000313" key="3">
    <source>
        <dbReference type="Proteomes" id="UP000001811"/>
    </source>
</evidence>
<evidence type="ECO:0000313" key="2">
    <source>
        <dbReference type="Ensembl" id="ENSOCUP00000004526.3"/>
    </source>
</evidence>
<reference evidence="2" key="3">
    <citation type="submission" date="2025-09" db="UniProtKB">
        <authorList>
            <consortium name="Ensembl"/>
        </authorList>
    </citation>
    <scope>IDENTIFICATION</scope>
    <source>
        <strain evidence="2">Thorbecke</strain>
    </source>
</reference>
<dbReference type="AlphaFoldDB" id="G1SNG6"/>
<dbReference type="eggNOG" id="KOG2177">
    <property type="taxonomic scope" value="Eukaryota"/>
</dbReference>
<dbReference type="HOGENOM" id="CLU_013137_0_3_1"/>
<dbReference type="EMBL" id="AAGW02041786">
    <property type="status" value="NOT_ANNOTATED_CDS"/>
    <property type="molecule type" value="Genomic_DNA"/>
</dbReference>
<dbReference type="Ensembl" id="ENSOCUT00000005224.3">
    <property type="protein sequence ID" value="ENSOCUP00000004526.3"/>
    <property type="gene ID" value="ENSOCUG00000005222.3"/>
</dbReference>
<dbReference type="InterPro" id="IPR001870">
    <property type="entry name" value="B30.2/SPRY"/>
</dbReference>
<dbReference type="STRING" id="9986.ENSOCUP00000004526"/>
<dbReference type="Pfam" id="PF13765">
    <property type="entry name" value="PRY"/>
    <property type="match status" value="1"/>
</dbReference>
<reference evidence="2" key="2">
    <citation type="submission" date="2025-08" db="UniProtKB">
        <authorList>
            <consortium name="Ensembl"/>
        </authorList>
    </citation>
    <scope>IDENTIFICATION</scope>
    <source>
        <strain evidence="2">Thorbecke</strain>
    </source>
</reference>
<dbReference type="InterPro" id="IPR013320">
    <property type="entry name" value="ConA-like_dom_sf"/>
</dbReference>
<dbReference type="InterPro" id="IPR003877">
    <property type="entry name" value="SPRY_dom"/>
</dbReference>
<dbReference type="InterPro" id="IPR050143">
    <property type="entry name" value="TRIM/RBCC"/>
</dbReference>
<dbReference type="Proteomes" id="UP000001811">
    <property type="component" value="Chromosome X"/>
</dbReference>